<dbReference type="AlphaFoldDB" id="A0A383EED0"/>
<dbReference type="Gene3D" id="3.40.50.1970">
    <property type="match status" value="1"/>
</dbReference>
<sequence>MHLTRIIGNGVIDYFNIRIDLINVRTLASPPCFCQAADMSSRIERTVTVSWRHQVLFTRNIFDAENATLRDVLVDDDEREPRKTLIIVDEALADARPVLVRQIKAYFNAHADSLKLV</sequence>
<reference evidence="1" key="1">
    <citation type="submission" date="2018-05" db="EMBL/GenBank/DDBJ databases">
        <authorList>
            <person name="Lanie J.A."/>
            <person name="Ng W.-L."/>
            <person name="Kazmierczak K.M."/>
            <person name="Andrzejewski T.M."/>
            <person name="Davidsen T.M."/>
            <person name="Wayne K.J."/>
            <person name="Tettelin H."/>
            <person name="Glass J.I."/>
            <person name="Rusch D."/>
            <person name="Podicherti R."/>
            <person name="Tsui H.-C.T."/>
            <person name="Winkler M.E."/>
        </authorList>
    </citation>
    <scope>NUCLEOTIDE SEQUENCE</scope>
</reference>
<name>A0A383EED0_9ZZZZ</name>
<gene>
    <name evidence="1" type="ORF">METZ01_LOCUS507853</name>
</gene>
<evidence type="ECO:0000313" key="1">
    <source>
        <dbReference type="EMBL" id="SVE54999.1"/>
    </source>
</evidence>
<feature type="non-terminal residue" evidence="1">
    <location>
        <position position="117"/>
    </location>
</feature>
<proteinExistence type="predicted"/>
<organism evidence="1">
    <name type="scientific">marine metagenome</name>
    <dbReference type="NCBI Taxonomy" id="408172"/>
    <lineage>
        <taxon>unclassified sequences</taxon>
        <taxon>metagenomes</taxon>
        <taxon>ecological metagenomes</taxon>
    </lineage>
</organism>
<dbReference type="EMBL" id="UINC01225092">
    <property type="protein sequence ID" value="SVE54999.1"/>
    <property type="molecule type" value="Genomic_DNA"/>
</dbReference>
<protein>
    <submittedName>
        <fullName evidence="1">Uncharacterized protein</fullName>
    </submittedName>
</protein>
<accession>A0A383EED0</accession>